<proteinExistence type="predicted"/>
<organism evidence="1">
    <name type="scientific">marine sediment metagenome</name>
    <dbReference type="NCBI Taxonomy" id="412755"/>
    <lineage>
        <taxon>unclassified sequences</taxon>
        <taxon>metagenomes</taxon>
        <taxon>ecological metagenomes</taxon>
    </lineage>
</organism>
<evidence type="ECO:0000313" key="1">
    <source>
        <dbReference type="EMBL" id="KKK89926.1"/>
    </source>
</evidence>
<comment type="caution">
    <text evidence="1">The sequence shown here is derived from an EMBL/GenBank/DDBJ whole genome shotgun (WGS) entry which is preliminary data.</text>
</comment>
<dbReference type="EMBL" id="LAZR01049318">
    <property type="protein sequence ID" value="KKK89926.1"/>
    <property type="molecule type" value="Genomic_DNA"/>
</dbReference>
<accession>A0A0F9BZU2</accession>
<gene>
    <name evidence="1" type="ORF">LCGC14_2728230</name>
</gene>
<name>A0A0F9BZU2_9ZZZZ</name>
<sequence>ILVIFAVLLAGCATHNLERLSAEAKECVNQAAIANSVQSKSGLVVDATKEQRTGCWAAWNARSEWLFELSERRRIKDEFYAGYRAICGNSAPMFDGKWNPKWPPHFLGCLDRWSLSD</sequence>
<reference evidence="1" key="1">
    <citation type="journal article" date="2015" name="Nature">
        <title>Complex archaea that bridge the gap between prokaryotes and eukaryotes.</title>
        <authorList>
            <person name="Spang A."/>
            <person name="Saw J.H."/>
            <person name="Jorgensen S.L."/>
            <person name="Zaremba-Niedzwiedzka K."/>
            <person name="Martijn J."/>
            <person name="Lind A.E."/>
            <person name="van Eijk R."/>
            <person name="Schleper C."/>
            <person name="Guy L."/>
            <person name="Ettema T.J."/>
        </authorList>
    </citation>
    <scope>NUCLEOTIDE SEQUENCE</scope>
</reference>
<protein>
    <submittedName>
        <fullName evidence="1">Uncharacterized protein</fullName>
    </submittedName>
</protein>
<feature type="non-terminal residue" evidence="1">
    <location>
        <position position="1"/>
    </location>
</feature>
<dbReference type="AlphaFoldDB" id="A0A0F9BZU2"/>